<organism evidence="2 3">
    <name type="scientific">Pteropus alecto</name>
    <name type="common">Black flying fox</name>
    <dbReference type="NCBI Taxonomy" id="9402"/>
    <lineage>
        <taxon>Eukaryota</taxon>
        <taxon>Metazoa</taxon>
        <taxon>Chordata</taxon>
        <taxon>Craniata</taxon>
        <taxon>Vertebrata</taxon>
        <taxon>Euteleostomi</taxon>
        <taxon>Mammalia</taxon>
        <taxon>Eutheria</taxon>
        <taxon>Laurasiatheria</taxon>
        <taxon>Chiroptera</taxon>
        <taxon>Yinpterochiroptera</taxon>
        <taxon>Pteropodoidea</taxon>
        <taxon>Pteropodidae</taxon>
        <taxon>Pteropodinae</taxon>
        <taxon>Pteropus</taxon>
    </lineage>
</organism>
<proteinExistence type="predicted"/>
<dbReference type="InParanoid" id="L5K4P0"/>
<evidence type="ECO:0000256" key="1">
    <source>
        <dbReference type="SAM" id="MobiDB-lite"/>
    </source>
</evidence>
<dbReference type="EMBL" id="KB031041">
    <property type="protein sequence ID" value="ELK05741.1"/>
    <property type="molecule type" value="Genomic_DNA"/>
</dbReference>
<dbReference type="Proteomes" id="UP000010552">
    <property type="component" value="Unassembled WGS sequence"/>
</dbReference>
<gene>
    <name evidence="2" type="ORF">PAL_GLEAN10023207</name>
</gene>
<evidence type="ECO:0000313" key="2">
    <source>
        <dbReference type="EMBL" id="ELK05741.1"/>
    </source>
</evidence>
<sequence length="73" mass="8062">MEVEDAGGVVLTAYHSYARSQPPSSEPRCTPRGATSHPGSRYRQPLRREQGFPGLRDFTLQLGFLPGNTTTRT</sequence>
<keyword evidence="3" id="KW-1185">Reference proteome</keyword>
<accession>L5K4P0</accession>
<reference evidence="3" key="1">
    <citation type="journal article" date="2013" name="Science">
        <title>Comparative analysis of bat genomes provides insight into the evolution of flight and immunity.</title>
        <authorList>
            <person name="Zhang G."/>
            <person name="Cowled C."/>
            <person name="Shi Z."/>
            <person name="Huang Z."/>
            <person name="Bishop-Lilly K.A."/>
            <person name="Fang X."/>
            <person name="Wynne J.W."/>
            <person name="Xiong Z."/>
            <person name="Baker M.L."/>
            <person name="Zhao W."/>
            <person name="Tachedjian M."/>
            <person name="Zhu Y."/>
            <person name="Zhou P."/>
            <person name="Jiang X."/>
            <person name="Ng J."/>
            <person name="Yang L."/>
            <person name="Wu L."/>
            <person name="Xiao J."/>
            <person name="Feng Y."/>
            <person name="Chen Y."/>
            <person name="Sun X."/>
            <person name="Zhang Y."/>
            <person name="Marsh G.A."/>
            <person name="Crameri G."/>
            <person name="Broder C.C."/>
            <person name="Frey K.G."/>
            <person name="Wang L.F."/>
            <person name="Wang J."/>
        </authorList>
    </citation>
    <scope>NUCLEOTIDE SEQUENCE [LARGE SCALE GENOMIC DNA]</scope>
</reference>
<name>L5K4P0_PTEAL</name>
<dbReference type="AlphaFoldDB" id="L5K4P0"/>
<dbReference type="STRING" id="9402.L5K4P0"/>
<feature type="region of interest" description="Disordered" evidence="1">
    <location>
        <begin position="15"/>
        <end position="53"/>
    </location>
</feature>
<evidence type="ECO:0000313" key="3">
    <source>
        <dbReference type="Proteomes" id="UP000010552"/>
    </source>
</evidence>
<protein>
    <submittedName>
        <fullName evidence="2">Rho GTPase-activating protein 28</fullName>
    </submittedName>
</protein>